<feature type="domain" description="Carbohydrate kinase PfkB" evidence="3">
    <location>
        <begin position="15"/>
        <end position="291"/>
    </location>
</feature>
<evidence type="ECO:0000259" key="3">
    <source>
        <dbReference type="Pfam" id="PF00294"/>
    </source>
</evidence>
<reference evidence="4 5" key="1">
    <citation type="submission" date="2017-08" db="EMBL/GenBank/DDBJ databases">
        <title>Infants hospitalized years apart are colonized by the same room-sourced microbial strains.</title>
        <authorList>
            <person name="Brooks B."/>
            <person name="Olm M.R."/>
            <person name="Firek B.A."/>
            <person name="Baker R."/>
            <person name="Thomas B.C."/>
            <person name="Morowitz M.J."/>
            <person name="Banfield J.F."/>
        </authorList>
    </citation>
    <scope>NUCLEOTIDE SEQUENCE [LARGE SCALE GENOMIC DNA]</scope>
    <source>
        <strain evidence="4">S2_006_000_R1_57</strain>
    </source>
</reference>
<dbReference type="Gene3D" id="3.40.1190.20">
    <property type="match status" value="1"/>
</dbReference>
<dbReference type="InterPro" id="IPR029056">
    <property type="entry name" value="Ribokinase-like"/>
</dbReference>
<dbReference type="PROSITE" id="PS00584">
    <property type="entry name" value="PFKB_KINASES_2"/>
    <property type="match status" value="1"/>
</dbReference>
<keyword evidence="2 4" id="KW-0418">Kinase</keyword>
<dbReference type="AlphaFoldDB" id="A0A2W5IFJ6"/>
<evidence type="ECO:0000256" key="2">
    <source>
        <dbReference type="ARBA" id="ARBA00022777"/>
    </source>
</evidence>
<dbReference type="GO" id="GO:0005829">
    <property type="term" value="C:cytosol"/>
    <property type="evidence" value="ECO:0007669"/>
    <property type="project" value="TreeGrafter"/>
</dbReference>
<evidence type="ECO:0000313" key="5">
    <source>
        <dbReference type="Proteomes" id="UP000248606"/>
    </source>
</evidence>
<sequence>MAMKALAIGTSALDVLVQPVDSIPQGQSIALVDDIHITPSGTAAATALTFQKLGFDTYVSSACGDDTRGQILRQLLNERGINTDTFQIVDGTATTGSVVPIRKDGSHPTLHLVGTEILYDVDNAPWDLIADVDVVHYGAPEFQGGKAVAKVLRAAKDGGAITSTDLLANGSKAVVTWIQDALPYVDYLLPNEEQILGYTGENNLIAACRRMIDYGVGCVAATTGKDGAVVVTRDSATTIPAMRTKIVSTDGAGDAFSAGFLKGVAEGYSPEEAAVWGVATASYTVTGIGPDAGEFTDDDIRTKVEKYFSTSTANAVR</sequence>
<evidence type="ECO:0000313" key="4">
    <source>
        <dbReference type="EMBL" id="PZP89144.1"/>
    </source>
</evidence>
<dbReference type="PANTHER" id="PTHR10584:SF166">
    <property type="entry name" value="RIBOKINASE"/>
    <property type="match status" value="1"/>
</dbReference>
<accession>A0A2W5IFJ6</accession>
<dbReference type="InterPro" id="IPR011611">
    <property type="entry name" value="PfkB_dom"/>
</dbReference>
<dbReference type="GO" id="GO:0016301">
    <property type="term" value="F:kinase activity"/>
    <property type="evidence" value="ECO:0007669"/>
    <property type="project" value="UniProtKB-KW"/>
</dbReference>
<protein>
    <submittedName>
        <fullName evidence="4">Carbohydrate kinase family protein</fullName>
    </submittedName>
</protein>
<dbReference type="EMBL" id="QFOZ01000004">
    <property type="protein sequence ID" value="PZP89144.1"/>
    <property type="molecule type" value="Genomic_DNA"/>
</dbReference>
<dbReference type="InterPro" id="IPR002173">
    <property type="entry name" value="Carboh/pur_kinase_PfkB_CS"/>
</dbReference>
<evidence type="ECO:0000256" key="1">
    <source>
        <dbReference type="ARBA" id="ARBA00022679"/>
    </source>
</evidence>
<dbReference type="RefSeq" id="WP_290595887.1">
    <property type="nucleotide sequence ID" value="NZ_CAKZIO010000004.1"/>
</dbReference>
<dbReference type="PANTHER" id="PTHR10584">
    <property type="entry name" value="SUGAR KINASE"/>
    <property type="match status" value="1"/>
</dbReference>
<organism evidence="4 5">
    <name type="scientific">Lawsonella clevelandensis</name>
    <dbReference type="NCBI Taxonomy" id="1528099"/>
    <lineage>
        <taxon>Bacteria</taxon>
        <taxon>Bacillati</taxon>
        <taxon>Actinomycetota</taxon>
        <taxon>Actinomycetes</taxon>
        <taxon>Mycobacteriales</taxon>
        <taxon>Lawsonellaceae</taxon>
        <taxon>Lawsonella</taxon>
    </lineage>
</organism>
<name>A0A2W5IFJ6_9ACTN</name>
<proteinExistence type="predicted"/>
<dbReference type="Proteomes" id="UP000248606">
    <property type="component" value="Unassembled WGS sequence"/>
</dbReference>
<comment type="caution">
    <text evidence="4">The sequence shown here is derived from an EMBL/GenBank/DDBJ whole genome shotgun (WGS) entry which is preliminary data.</text>
</comment>
<keyword evidence="1" id="KW-0808">Transferase</keyword>
<gene>
    <name evidence="4" type="ORF">DI579_04440</name>
</gene>
<dbReference type="Pfam" id="PF00294">
    <property type="entry name" value="PfkB"/>
    <property type="match status" value="1"/>
</dbReference>
<dbReference type="SUPFAM" id="SSF53613">
    <property type="entry name" value="Ribokinase-like"/>
    <property type="match status" value="1"/>
</dbReference>